<dbReference type="SUPFAM" id="SSF49464">
    <property type="entry name" value="Carboxypeptidase regulatory domain-like"/>
    <property type="match status" value="1"/>
</dbReference>
<keyword evidence="4 7" id="KW-0812">Transmembrane</keyword>
<evidence type="ECO:0000313" key="11">
    <source>
        <dbReference type="Proteomes" id="UP000236654"/>
    </source>
</evidence>
<dbReference type="Gene3D" id="2.170.130.10">
    <property type="entry name" value="TonB-dependent receptor, plug domain"/>
    <property type="match status" value="1"/>
</dbReference>
<keyword evidence="6 7" id="KW-0998">Cell outer membrane</keyword>
<dbReference type="RefSeq" id="WP_101333672.1">
    <property type="nucleotide sequence ID" value="NZ_PJNI01000002.1"/>
</dbReference>
<gene>
    <name evidence="10" type="ORF">CW751_03790</name>
</gene>
<dbReference type="InterPro" id="IPR036942">
    <property type="entry name" value="Beta-barrel_TonB_sf"/>
</dbReference>
<keyword evidence="5 7" id="KW-0472">Membrane</keyword>
<evidence type="ECO:0000256" key="1">
    <source>
        <dbReference type="ARBA" id="ARBA00004571"/>
    </source>
</evidence>
<comment type="similarity">
    <text evidence="7">Belongs to the TonB-dependent receptor family.</text>
</comment>
<dbReference type="PROSITE" id="PS52016">
    <property type="entry name" value="TONB_DEPENDENT_REC_3"/>
    <property type="match status" value="1"/>
</dbReference>
<proteinExistence type="inferred from homology"/>
<reference evidence="10 11" key="1">
    <citation type="submission" date="2017-12" db="EMBL/GenBank/DDBJ databases">
        <title>The draft genome sequence of Brumimicrobium saltpan LHR20.</title>
        <authorList>
            <person name="Do Z.-J."/>
            <person name="Luo H.-R."/>
        </authorList>
    </citation>
    <scope>NUCLEOTIDE SEQUENCE [LARGE SCALE GENOMIC DNA]</scope>
    <source>
        <strain evidence="10 11">LHR20</strain>
    </source>
</reference>
<keyword evidence="11" id="KW-1185">Reference proteome</keyword>
<dbReference type="AlphaFoldDB" id="A0A2I0R504"/>
<evidence type="ECO:0000256" key="5">
    <source>
        <dbReference type="ARBA" id="ARBA00023136"/>
    </source>
</evidence>
<dbReference type="Proteomes" id="UP000236654">
    <property type="component" value="Unassembled WGS sequence"/>
</dbReference>
<dbReference type="EMBL" id="PJNI01000002">
    <property type="protein sequence ID" value="PKR81658.1"/>
    <property type="molecule type" value="Genomic_DNA"/>
</dbReference>
<dbReference type="Pfam" id="PF13715">
    <property type="entry name" value="CarbopepD_reg_2"/>
    <property type="match status" value="1"/>
</dbReference>
<feature type="signal peptide" evidence="8">
    <location>
        <begin position="1"/>
        <end position="21"/>
    </location>
</feature>
<dbReference type="InterPro" id="IPR037066">
    <property type="entry name" value="Plug_dom_sf"/>
</dbReference>
<dbReference type="SUPFAM" id="SSF56935">
    <property type="entry name" value="Porins"/>
    <property type="match status" value="1"/>
</dbReference>
<evidence type="ECO:0000256" key="8">
    <source>
        <dbReference type="SAM" id="SignalP"/>
    </source>
</evidence>
<name>A0A2I0R504_9FLAO</name>
<dbReference type="GO" id="GO:0009279">
    <property type="term" value="C:cell outer membrane"/>
    <property type="evidence" value="ECO:0007669"/>
    <property type="project" value="UniProtKB-SubCell"/>
</dbReference>
<comment type="caution">
    <text evidence="10">The sequence shown here is derived from an EMBL/GenBank/DDBJ whole genome shotgun (WGS) entry which is preliminary data.</text>
</comment>
<evidence type="ECO:0000256" key="6">
    <source>
        <dbReference type="ARBA" id="ARBA00023237"/>
    </source>
</evidence>
<organism evidence="10 11">
    <name type="scientific">Brumimicrobium salinarum</name>
    <dbReference type="NCBI Taxonomy" id="2058658"/>
    <lineage>
        <taxon>Bacteria</taxon>
        <taxon>Pseudomonadati</taxon>
        <taxon>Bacteroidota</taxon>
        <taxon>Flavobacteriia</taxon>
        <taxon>Flavobacteriales</taxon>
        <taxon>Crocinitomicaceae</taxon>
        <taxon>Brumimicrobium</taxon>
    </lineage>
</organism>
<comment type="subcellular location">
    <subcellularLocation>
        <location evidence="1 7">Cell outer membrane</location>
        <topology evidence="1 7">Multi-pass membrane protein</topology>
    </subcellularLocation>
</comment>
<evidence type="ECO:0000256" key="7">
    <source>
        <dbReference type="PROSITE-ProRule" id="PRU01360"/>
    </source>
</evidence>
<feature type="domain" description="TonB-dependent receptor plug" evidence="9">
    <location>
        <begin position="145"/>
        <end position="225"/>
    </location>
</feature>
<dbReference type="InterPro" id="IPR012910">
    <property type="entry name" value="Plug_dom"/>
</dbReference>
<evidence type="ECO:0000256" key="2">
    <source>
        <dbReference type="ARBA" id="ARBA00022448"/>
    </source>
</evidence>
<evidence type="ECO:0000256" key="4">
    <source>
        <dbReference type="ARBA" id="ARBA00022692"/>
    </source>
</evidence>
<dbReference type="InterPro" id="IPR008969">
    <property type="entry name" value="CarboxyPept-like_regulatory"/>
</dbReference>
<dbReference type="Gene3D" id="2.60.40.1120">
    <property type="entry name" value="Carboxypeptidase-like, regulatory domain"/>
    <property type="match status" value="1"/>
</dbReference>
<keyword evidence="3 7" id="KW-1134">Transmembrane beta strand</keyword>
<keyword evidence="8" id="KW-0732">Signal</keyword>
<protein>
    <recommendedName>
        <fullName evidence="9">TonB-dependent receptor plug domain-containing protein</fullName>
    </recommendedName>
</protein>
<accession>A0A2I0R504</accession>
<evidence type="ECO:0000259" key="9">
    <source>
        <dbReference type="Pfam" id="PF07715"/>
    </source>
</evidence>
<dbReference type="Pfam" id="PF07715">
    <property type="entry name" value="Plug"/>
    <property type="match status" value="1"/>
</dbReference>
<dbReference type="OrthoDB" id="9803050at2"/>
<sequence>MKLLKPLIVLLPFFCVLNINAQKVTISGNITDSANGEDLFGAAVVVADMENTGARTNVYGFYSLTIPAGQHTLIYRSSGYENKTFELNLSKDTLINLELTLTKEVQEIEEVEITSKRTNNNITSAQMEVTRLDPQSIKTIPILFGEQDVMKTLQLTPGIKGGGEGSAGFYVRGGGADQNLILLDESTVYNASHLLGFFSVFNSDAIKDVALYKSGIPAEYGGRASSVMDVRMRDGNNKKFGASGGIGLISSRLTVEGPIVKDKGSFIVSGRRSYADLFLVFAEDETLNNTTLFFYDLNAKANYKINDRNRVYLSGYFGRDKFSLDDQFGFDWGNATGTLRWNHLFNDKLFVNTSLIYSAFDYRFKVSDGNNGFGILSQIRDVNLKQDYNYYLNNNNSLKFGFNAIHHTFEPGKLEAEGDFGFNEIDLDNKYAIEIGAYVQNEQKIGDRWALMYGLRYSGFNYMGEGTAYDFDEAGNVLSTEAYESWESIAYYQGFEPRFSASFIINERNSIKAGYNRIFQYIHQLSNTTTSSPTDVWVPTSNNVKPQIGDQVAVGYYRNFKNDEYQVSVETYYKWLQNQIDYRPNANLLLNGEIEKELVYGKGRSFGVEFQIKKTKGDFTGWFNYTLSRALRTFEDIDNGAEFSARQDRIHDLNLVLTYNINKQFVVSTSFVYYTGDAVTFPSSIYEMDGYEVPYVGKRNGNRFPDYHRLDLGLTYYMKERKHFEHNISFSIYNVYNRENAFSVRFTDSFEGNTTGQTQAVQTALFKLIPSITYNFKIK</sequence>
<evidence type="ECO:0000256" key="3">
    <source>
        <dbReference type="ARBA" id="ARBA00022452"/>
    </source>
</evidence>
<keyword evidence="2 7" id="KW-0813">Transport</keyword>
<feature type="chain" id="PRO_5014116758" description="TonB-dependent receptor plug domain-containing protein" evidence="8">
    <location>
        <begin position="22"/>
        <end position="779"/>
    </location>
</feature>
<dbReference type="Gene3D" id="2.40.170.20">
    <property type="entry name" value="TonB-dependent receptor, beta-barrel domain"/>
    <property type="match status" value="1"/>
</dbReference>
<dbReference type="InterPro" id="IPR039426">
    <property type="entry name" value="TonB-dep_rcpt-like"/>
</dbReference>
<evidence type="ECO:0000313" key="10">
    <source>
        <dbReference type="EMBL" id="PKR81658.1"/>
    </source>
</evidence>